<dbReference type="GO" id="GO:0051010">
    <property type="term" value="F:microtubule plus-end binding"/>
    <property type="evidence" value="ECO:0007669"/>
    <property type="project" value="InterPro"/>
</dbReference>
<keyword evidence="2" id="KW-0963">Cytoplasm</keyword>
<dbReference type="STRING" id="984485.A0A1E4RT88"/>
<dbReference type="GO" id="GO:0051315">
    <property type="term" value="P:attachment of mitotic spindle microtubules to kinetochore"/>
    <property type="evidence" value="ECO:0007669"/>
    <property type="project" value="UniProtKB-ARBA"/>
</dbReference>
<feature type="compositionally biased region" description="Low complexity" evidence="5">
    <location>
        <begin position="544"/>
        <end position="557"/>
    </location>
</feature>
<feature type="compositionally biased region" description="Polar residues" evidence="5">
    <location>
        <begin position="578"/>
        <end position="590"/>
    </location>
</feature>
<feature type="compositionally biased region" description="Polar residues" evidence="5">
    <location>
        <begin position="600"/>
        <end position="610"/>
    </location>
</feature>
<dbReference type="Proteomes" id="UP000095085">
    <property type="component" value="Unassembled WGS sequence"/>
</dbReference>
<dbReference type="EMBL" id="KV454538">
    <property type="protein sequence ID" value="ODV70265.1"/>
    <property type="molecule type" value="Genomic_DNA"/>
</dbReference>
<evidence type="ECO:0000256" key="3">
    <source>
        <dbReference type="ARBA" id="ARBA00023212"/>
    </source>
</evidence>
<dbReference type="Gene3D" id="1.25.10.10">
    <property type="entry name" value="Leucine-rich Repeat Variant"/>
    <property type="match status" value="2"/>
</dbReference>
<evidence type="ECO:0000259" key="6">
    <source>
        <dbReference type="SMART" id="SM01349"/>
    </source>
</evidence>
<dbReference type="GO" id="GO:0000022">
    <property type="term" value="P:mitotic spindle elongation"/>
    <property type="evidence" value="ECO:0007669"/>
    <property type="project" value="UniProtKB-ARBA"/>
</dbReference>
<dbReference type="InterPro" id="IPR011989">
    <property type="entry name" value="ARM-like"/>
</dbReference>
<dbReference type="GO" id="GO:0030951">
    <property type="term" value="P:establishment or maintenance of microtubule cytoskeleton polarity"/>
    <property type="evidence" value="ECO:0007669"/>
    <property type="project" value="InterPro"/>
</dbReference>
<sequence length="897" mass="99851">MSDDTDYSTLPLEERLVHKVWKVRLQSYEEITKSFQNSRNESDPCFQYFNSHPDIVKKIVMDSNVVAQETGIAATIALLEYGGTPMNITKLKNCGIVSAICEKGLLSSRAGTKAKSIDVLLLFIELSNNVDPVIEEMLPFLTHRLPKLVAGNVLALTSIVENFGCHSIINPKLIIPSLSKLFAHADRNVRAEATKLTVEMYKWMGDALNTVLFPDLKPVQQKDLTAAFEKVKGEPVEQKRYTKTQQFEIARREEQEAAAAILAASGSRENSFNAGEAVDVEMEEANPPKFDAYDLMDPVDVLSKFPSDLKSRMGSSKWKDRKEALDEVHEVLSKAPKLATDDYSDFVRILVKCMKDANVQVVQLASNCVEFLANGLKNDFSRYVNNIVGPMVERTKEKKPSVAEALNNALDSLFNISSLSEILEDTINLGMKHKTPQVKISATKYLQRCLANTPTPPKSAEVDEIMAIGVKLLSDSQEPVRQASTELIGTLMKITGEREINPFLEKIDDNRKNKVKAFYETVTIKAKAPKAAPPRAAPPTNKRASMAPKASSAKPAATNNRASIAGPPGGLTKPKVPSGQTIPSKRSATSPAKRVDDNQKVASSARSLTGRSLLSSNAAPPAYPSQSSPQAIQEQPAQPQPTPQQLGISQAERDELNSLRNEKQQWLNQREQQLHMQEQFQNDKLRLNHEVATLKQENEMIKKAQTNTELMSKQKDTQIVRLKSDLDSSKLKIRDLEQTIEMIKLQQKQQLNSQQQSPSIQNLQTNHQQQSPRLFNELITNNDVRQSIYSPDRQFFHPRISSGELSSRVNRLSIDGSEAFKENLYSPSASQTTFNRFQSSPLKIAENANKTAPEANGGEGLVTDEESWKRAAEVTSQLKARIEKMKARSRHTNNKAL</sequence>
<dbReference type="InterPro" id="IPR048491">
    <property type="entry name" value="XMAP215_CLASP_TOG"/>
</dbReference>
<name>A0A1E4RT88_9ASCO</name>
<proteinExistence type="predicted"/>
<comment type="subcellular location">
    <subcellularLocation>
        <location evidence="1">Cytoplasm</location>
        <location evidence="1">Cytoskeleton</location>
        <location evidence="1">Microtubule organizing center</location>
        <location evidence="1">Spindle pole body</location>
    </subcellularLocation>
</comment>
<dbReference type="InterPro" id="IPR034085">
    <property type="entry name" value="TOG"/>
</dbReference>
<accession>A0A1E4RT88</accession>
<dbReference type="GO" id="GO:0099070">
    <property type="term" value="C:static microtubule bundle"/>
    <property type="evidence" value="ECO:0007669"/>
    <property type="project" value="UniProtKB-ARBA"/>
</dbReference>
<dbReference type="OrthoDB" id="205662at2759"/>
<evidence type="ECO:0000256" key="4">
    <source>
        <dbReference type="SAM" id="Coils"/>
    </source>
</evidence>
<feature type="domain" description="TOG" evidence="6">
    <location>
        <begin position="294"/>
        <end position="532"/>
    </location>
</feature>
<evidence type="ECO:0000256" key="5">
    <source>
        <dbReference type="SAM" id="MobiDB-lite"/>
    </source>
</evidence>
<dbReference type="GO" id="GO:0000776">
    <property type="term" value="C:kinetochore"/>
    <property type="evidence" value="ECO:0007669"/>
    <property type="project" value="UniProtKB-ARBA"/>
</dbReference>
<gene>
    <name evidence="7" type="ORF">HYPBUDRAFT_151657</name>
</gene>
<dbReference type="RefSeq" id="XP_020079332.1">
    <property type="nucleotide sequence ID" value="XM_020220608.1"/>
</dbReference>
<feature type="coiled-coil region" evidence="4">
    <location>
        <begin position="649"/>
        <end position="746"/>
    </location>
</feature>
<feature type="region of interest" description="Disordered" evidence="5">
    <location>
        <begin position="849"/>
        <end position="868"/>
    </location>
</feature>
<dbReference type="SUPFAM" id="SSF48371">
    <property type="entry name" value="ARM repeat"/>
    <property type="match status" value="1"/>
</dbReference>
<evidence type="ECO:0000256" key="1">
    <source>
        <dbReference type="ARBA" id="ARBA00004317"/>
    </source>
</evidence>
<dbReference type="GO" id="GO:0044732">
    <property type="term" value="C:mitotic spindle pole body"/>
    <property type="evidence" value="ECO:0007669"/>
    <property type="project" value="UniProtKB-ARBA"/>
</dbReference>
<evidence type="ECO:0000313" key="8">
    <source>
        <dbReference type="Proteomes" id="UP000095085"/>
    </source>
</evidence>
<dbReference type="Pfam" id="PF21040">
    <property type="entry name" value="CEP104-like_TOG"/>
    <property type="match status" value="1"/>
</dbReference>
<dbReference type="GO" id="GO:1990498">
    <property type="term" value="C:mitotic spindle microtubule"/>
    <property type="evidence" value="ECO:0007669"/>
    <property type="project" value="UniProtKB-ARBA"/>
</dbReference>
<dbReference type="AlphaFoldDB" id="A0A1E4RT88"/>
<keyword evidence="8" id="KW-1185">Reference proteome</keyword>
<dbReference type="GeneID" id="30995158"/>
<dbReference type="InterPro" id="IPR045110">
    <property type="entry name" value="XMAP215"/>
</dbReference>
<feature type="domain" description="TOG" evidence="6">
    <location>
        <begin position="1"/>
        <end position="237"/>
    </location>
</feature>
<reference evidence="8" key="1">
    <citation type="submission" date="2016-05" db="EMBL/GenBank/DDBJ databases">
        <title>Comparative genomics of biotechnologically important yeasts.</title>
        <authorList>
            <consortium name="DOE Joint Genome Institute"/>
            <person name="Riley R."/>
            <person name="Haridas S."/>
            <person name="Wolfe K.H."/>
            <person name="Lopes M.R."/>
            <person name="Hittinger C.T."/>
            <person name="Goker M."/>
            <person name="Salamov A."/>
            <person name="Wisecaver J."/>
            <person name="Long T.M."/>
            <person name="Aerts A.L."/>
            <person name="Barry K."/>
            <person name="Choi C."/>
            <person name="Clum A."/>
            <person name="Coughlan A.Y."/>
            <person name="Deshpande S."/>
            <person name="Douglass A.P."/>
            <person name="Hanson S.J."/>
            <person name="Klenk H.-P."/>
            <person name="Labutti K."/>
            <person name="Lapidus A."/>
            <person name="Lindquist E."/>
            <person name="Lipzen A."/>
            <person name="Meier-Kolthoff J.P."/>
            <person name="Ohm R.A."/>
            <person name="Otillar R.P."/>
            <person name="Pangilinan J."/>
            <person name="Peng Y."/>
            <person name="Rokas A."/>
            <person name="Rosa C.A."/>
            <person name="Scheuner C."/>
            <person name="Sibirny A.A."/>
            <person name="Slot J.C."/>
            <person name="Stielow J.B."/>
            <person name="Sun H."/>
            <person name="Kurtzman C.P."/>
            <person name="Blackwell M."/>
            <person name="Grigoriev I.V."/>
            <person name="Jeffries T.W."/>
        </authorList>
    </citation>
    <scope>NUCLEOTIDE SEQUENCE [LARGE SCALE GENOMIC DNA]</scope>
    <source>
        <strain evidence="8">NRRL Y-1933</strain>
    </source>
</reference>
<feature type="region of interest" description="Disordered" evidence="5">
    <location>
        <begin position="527"/>
        <end position="645"/>
    </location>
</feature>
<dbReference type="GO" id="GO:0061863">
    <property type="term" value="F:microtubule plus end polymerase"/>
    <property type="evidence" value="ECO:0007669"/>
    <property type="project" value="InterPro"/>
</dbReference>
<keyword evidence="4" id="KW-0175">Coiled coil</keyword>
<evidence type="ECO:0000313" key="7">
    <source>
        <dbReference type="EMBL" id="ODV70265.1"/>
    </source>
</evidence>
<protein>
    <submittedName>
        <fullName evidence="7">ARM repeat-containing protein</fullName>
    </submittedName>
</protein>
<dbReference type="GO" id="GO:0005881">
    <property type="term" value="C:cytoplasmic microtubule"/>
    <property type="evidence" value="ECO:0007669"/>
    <property type="project" value="UniProtKB-ARBA"/>
</dbReference>
<dbReference type="InterPro" id="IPR016024">
    <property type="entry name" value="ARM-type_fold"/>
</dbReference>
<dbReference type="PANTHER" id="PTHR12609">
    <property type="entry name" value="MICROTUBULE ASSOCIATED PROTEIN XMAP215"/>
    <property type="match status" value="1"/>
</dbReference>
<feature type="compositionally biased region" description="Low complexity" evidence="5">
    <location>
        <begin position="612"/>
        <end position="637"/>
    </location>
</feature>
<dbReference type="Pfam" id="PF21041">
    <property type="entry name" value="XMAP215_CLASP_TOG"/>
    <property type="match status" value="1"/>
</dbReference>
<dbReference type="SMART" id="SM01349">
    <property type="entry name" value="TOG"/>
    <property type="match status" value="2"/>
</dbReference>
<organism evidence="7 8">
    <name type="scientific">Hyphopichia burtonii NRRL Y-1933</name>
    <dbReference type="NCBI Taxonomy" id="984485"/>
    <lineage>
        <taxon>Eukaryota</taxon>
        <taxon>Fungi</taxon>
        <taxon>Dikarya</taxon>
        <taxon>Ascomycota</taxon>
        <taxon>Saccharomycotina</taxon>
        <taxon>Pichiomycetes</taxon>
        <taxon>Debaryomycetaceae</taxon>
        <taxon>Hyphopichia</taxon>
    </lineage>
</organism>
<keyword evidence="3" id="KW-0206">Cytoskeleton</keyword>
<dbReference type="GO" id="GO:0046785">
    <property type="term" value="P:microtubule polymerization"/>
    <property type="evidence" value="ECO:0007669"/>
    <property type="project" value="InterPro"/>
</dbReference>
<evidence type="ECO:0000256" key="2">
    <source>
        <dbReference type="ARBA" id="ARBA00022490"/>
    </source>
</evidence>
<dbReference type="InterPro" id="IPR048492">
    <property type="entry name" value="Stu2_CTS"/>
</dbReference>
<dbReference type="Pfam" id="PF21042">
    <property type="entry name" value="Stu2_CTS"/>
    <property type="match status" value="1"/>
</dbReference>
<dbReference type="GO" id="GO:1990571">
    <property type="term" value="P:meiotic centromere clustering"/>
    <property type="evidence" value="ECO:0007669"/>
    <property type="project" value="UniProtKB-ARBA"/>
</dbReference>
<dbReference type="FunFam" id="1.25.10.10:FF:000019">
    <property type="entry name" value="Cytoskeleton-associated protein 5"/>
    <property type="match status" value="1"/>
</dbReference>